<comment type="similarity">
    <text evidence="1">Belongs to the isochorismatase family.</text>
</comment>
<evidence type="ECO:0000313" key="10">
    <source>
        <dbReference type="Proteomes" id="UP000724149"/>
    </source>
</evidence>
<dbReference type="RefSeq" id="WP_204719764.1">
    <property type="nucleotide sequence ID" value="NZ_JACSNR010000002.1"/>
</dbReference>
<evidence type="ECO:0000259" key="8">
    <source>
        <dbReference type="Pfam" id="PF00857"/>
    </source>
</evidence>
<sequence>MNLLIVVDMQKDFIDGSLGTAEAQAIVPAVKERIVEAMGDRWQVIFTKDTHSIDYLKTQEGRNLPVMHCLRGSDGWQFPAELQDLSVGSSIFEKGSFGSLELAEYVRSLNPDAIEVIGLCTDICVLANVALLKAYCPEVPMTVRASCCAGVTPEAHENALNAMKALQVEIL</sequence>
<evidence type="ECO:0000256" key="7">
    <source>
        <dbReference type="ARBA" id="ARBA00043224"/>
    </source>
</evidence>
<evidence type="ECO:0000256" key="6">
    <source>
        <dbReference type="ARBA" id="ARBA00039017"/>
    </source>
</evidence>
<dbReference type="EC" id="3.5.1.19" evidence="6"/>
<dbReference type="InterPro" id="IPR052347">
    <property type="entry name" value="Isochorismatase_Nicotinamidase"/>
</dbReference>
<evidence type="ECO:0000256" key="3">
    <source>
        <dbReference type="ARBA" id="ARBA00022723"/>
    </source>
</evidence>
<dbReference type="Proteomes" id="UP000724149">
    <property type="component" value="Unassembled WGS sequence"/>
</dbReference>
<feature type="domain" description="Isochorismatase-like" evidence="8">
    <location>
        <begin position="3"/>
        <end position="169"/>
    </location>
</feature>
<gene>
    <name evidence="9" type="ORF">H9X81_03235</name>
</gene>
<evidence type="ECO:0000313" key="9">
    <source>
        <dbReference type="EMBL" id="MBM6922707.1"/>
    </source>
</evidence>
<keyword evidence="4 9" id="KW-0378">Hydrolase</keyword>
<dbReference type="Gene3D" id="3.40.50.850">
    <property type="entry name" value="Isochorismatase-like"/>
    <property type="match status" value="1"/>
</dbReference>
<evidence type="ECO:0000256" key="2">
    <source>
        <dbReference type="ARBA" id="ARBA00022642"/>
    </source>
</evidence>
<keyword evidence="3" id="KW-0479">Metal-binding</keyword>
<reference evidence="9 10" key="1">
    <citation type="journal article" date="2021" name="Sci. Rep.">
        <title>The distribution of antibiotic resistance genes in chicken gut microbiota commensals.</title>
        <authorList>
            <person name="Juricova H."/>
            <person name="Matiasovicova J."/>
            <person name="Kubasova T."/>
            <person name="Cejkova D."/>
            <person name="Rychlik I."/>
        </authorList>
    </citation>
    <scope>NUCLEOTIDE SEQUENCE [LARGE SCALE GENOMIC DNA]</scope>
    <source>
        <strain evidence="9 10">An564</strain>
    </source>
</reference>
<evidence type="ECO:0000256" key="1">
    <source>
        <dbReference type="ARBA" id="ARBA00006336"/>
    </source>
</evidence>
<dbReference type="EMBL" id="JACSNR010000002">
    <property type="protein sequence ID" value="MBM6922707.1"/>
    <property type="molecule type" value="Genomic_DNA"/>
</dbReference>
<organism evidence="9 10">
    <name type="scientific">Hydrogenoanaerobacterium saccharovorans</name>
    <dbReference type="NCBI Taxonomy" id="474960"/>
    <lineage>
        <taxon>Bacteria</taxon>
        <taxon>Bacillati</taxon>
        <taxon>Bacillota</taxon>
        <taxon>Clostridia</taxon>
        <taxon>Eubacteriales</taxon>
        <taxon>Oscillospiraceae</taxon>
        <taxon>Hydrogenoanaerobacterium</taxon>
    </lineage>
</organism>
<dbReference type="PANTHER" id="PTHR11080:SF2">
    <property type="entry name" value="LD05707P"/>
    <property type="match status" value="1"/>
</dbReference>
<evidence type="ECO:0000256" key="5">
    <source>
        <dbReference type="ARBA" id="ARBA00037900"/>
    </source>
</evidence>
<dbReference type="Pfam" id="PF00857">
    <property type="entry name" value="Isochorismatase"/>
    <property type="match status" value="1"/>
</dbReference>
<keyword evidence="10" id="KW-1185">Reference proteome</keyword>
<proteinExistence type="inferred from homology"/>
<protein>
    <recommendedName>
        <fullName evidence="6">nicotinamidase</fullName>
        <ecNumber evidence="6">3.5.1.19</ecNumber>
    </recommendedName>
    <alternativeName>
        <fullName evidence="7">Nicotinamide deamidase</fullName>
    </alternativeName>
</protein>
<dbReference type="InterPro" id="IPR000868">
    <property type="entry name" value="Isochorismatase-like_dom"/>
</dbReference>
<comment type="pathway">
    <text evidence="5">Cofactor biosynthesis; nicotinate biosynthesis; nicotinate from nicotinamide: step 1/1.</text>
</comment>
<dbReference type="SUPFAM" id="SSF52499">
    <property type="entry name" value="Isochorismatase-like hydrolases"/>
    <property type="match status" value="1"/>
</dbReference>
<evidence type="ECO:0000256" key="4">
    <source>
        <dbReference type="ARBA" id="ARBA00022801"/>
    </source>
</evidence>
<dbReference type="GO" id="GO:0016787">
    <property type="term" value="F:hydrolase activity"/>
    <property type="evidence" value="ECO:0007669"/>
    <property type="project" value="UniProtKB-KW"/>
</dbReference>
<comment type="caution">
    <text evidence="9">The sequence shown here is derived from an EMBL/GenBank/DDBJ whole genome shotgun (WGS) entry which is preliminary data.</text>
</comment>
<dbReference type="CDD" id="cd00431">
    <property type="entry name" value="cysteine_hydrolases"/>
    <property type="match status" value="1"/>
</dbReference>
<keyword evidence="2" id="KW-0662">Pyridine nucleotide biosynthesis</keyword>
<accession>A0ABS2GJR6</accession>
<name>A0ABS2GJR6_9FIRM</name>
<dbReference type="PANTHER" id="PTHR11080">
    <property type="entry name" value="PYRAZINAMIDASE/NICOTINAMIDASE"/>
    <property type="match status" value="1"/>
</dbReference>
<dbReference type="InterPro" id="IPR036380">
    <property type="entry name" value="Isochorismatase-like_sf"/>
</dbReference>